<comment type="caution">
    <text evidence="2">The sequence shown here is derived from an EMBL/GenBank/DDBJ whole genome shotgun (WGS) entry which is preliminary data.</text>
</comment>
<organism evidence="2 3">
    <name type="scientific">Kitasatospora saccharophila</name>
    <dbReference type="NCBI Taxonomy" id="407973"/>
    <lineage>
        <taxon>Bacteria</taxon>
        <taxon>Bacillati</taxon>
        <taxon>Actinomycetota</taxon>
        <taxon>Actinomycetes</taxon>
        <taxon>Kitasatosporales</taxon>
        <taxon>Streptomycetaceae</taxon>
        <taxon>Kitasatospora</taxon>
    </lineage>
</organism>
<evidence type="ECO:0000256" key="1">
    <source>
        <dbReference type="SAM" id="MobiDB-lite"/>
    </source>
</evidence>
<proteinExistence type="predicted"/>
<reference evidence="2 3" key="1">
    <citation type="journal article" date="2019" name="Int. J. Syst. Evol. Microbiol.">
        <title>The Global Catalogue of Microorganisms (GCM) 10K type strain sequencing project: providing services to taxonomists for standard genome sequencing and annotation.</title>
        <authorList>
            <consortium name="The Broad Institute Genomics Platform"/>
            <consortium name="The Broad Institute Genome Sequencing Center for Infectious Disease"/>
            <person name="Wu L."/>
            <person name="Ma J."/>
        </authorList>
    </citation>
    <scope>NUCLEOTIDE SEQUENCE [LARGE SCALE GENOMIC DNA]</scope>
    <source>
        <strain evidence="2 3">JCM 14559</strain>
    </source>
</reference>
<evidence type="ECO:0000313" key="2">
    <source>
        <dbReference type="EMBL" id="GAA2122981.1"/>
    </source>
</evidence>
<feature type="compositionally biased region" description="Basic and acidic residues" evidence="1">
    <location>
        <begin position="63"/>
        <end position="76"/>
    </location>
</feature>
<evidence type="ECO:0000313" key="3">
    <source>
        <dbReference type="Proteomes" id="UP001500897"/>
    </source>
</evidence>
<accession>A0ABN2YAT0</accession>
<keyword evidence="3" id="KW-1185">Reference proteome</keyword>
<name>A0ABN2YAT0_9ACTN</name>
<protein>
    <submittedName>
        <fullName evidence="2">Uncharacterized protein</fullName>
    </submittedName>
</protein>
<dbReference type="EMBL" id="BAAANS010000090">
    <property type="protein sequence ID" value="GAA2122981.1"/>
    <property type="molecule type" value="Genomic_DNA"/>
</dbReference>
<sequence length="112" mass="12291">MPIAYSAVLIPASGGPDAAFRQRYRSQPPNLRTARSTVAGRAARTDFVVFVMGGDPFVGNGLERIRTDRTDPDGLGRNRSCTPPPRPFERAPRTGWGRLRLTGAGRRRWSAP</sequence>
<dbReference type="Proteomes" id="UP001500897">
    <property type="component" value="Unassembled WGS sequence"/>
</dbReference>
<gene>
    <name evidence="2" type="ORF">GCM10009759_73800</name>
</gene>
<feature type="compositionally biased region" description="Low complexity" evidence="1">
    <location>
        <begin position="93"/>
        <end position="104"/>
    </location>
</feature>
<feature type="region of interest" description="Disordered" evidence="1">
    <location>
        <begin position="62"/>
        <end position="112"/>
    </location>
</feature>